<evidence type="ECO:0000259" key="6">
    <source>
        <dbReference type="Pfam" id="PF04932"/>
    </source>
</evidence>
<evidence type="ECO:0000256" key="2">
    <source>
        <dbReference type="ARBA" id="ARBA00022692"/>
    </source>
</evidence>
<proteinExistence type="predicted"/>
<dbReference type="GO" id="GO:0016874">
    <property type="term" value="F:ligase activity"/>
    <property type="evidence" value="ECO:0007669"/>
    <property type="project" value="UniProtKB-KW"/>
</dbReference>
<dbReference type="InterPro" id="IPR007016">
    <property type="entry name" value="O-antigen_ligase-rel_domated"/>
</dbReference>
<dbReference type="PANTHER" id="PTHR37422">
    <property type="entry name" value="TEICHURONIC ACID BIOSYNTHESIS PROTEIN TUAE"/>
    <property type="match status" value="1"/>
</dbReference>
<comment type="subcellular location">
    <subcellularLocation>
        <location evidence="1">Membrane</location>
        <topology evidence="1">Multi-pass membrane protein</topology>
    </subcellularLocation>
</comment>
<sequence>MKNLIKLAEDGFVFLTILAATNAFEPIEPWGSLLRRVWYLINPFTLLIVILRWKQILRVAAKDKFILTLVGIAIISALWSELPGETVYESYELVCTTLFAYYLAYRCKNLRGLLKMLALPLGFAALTSLFYAVAMPSVGVMQANQAGGNHTGSWKGVFVQKNIMARAMSVAVIVFLCHDRTNRKYSQICWFVFAISVILVKFSRSGTGFITIIALIGLFPLYKALRWNFVLILPICLMGLLLGGSSTVWLVDNAAEAAASIGKDLTFSGRDKLWEAVFDKIWERPLLGWGYGAFWSWESGGAHVWRSLGWDPPHAHNGVVQVWAILGLLGLSIFLMGYISTYIRALNWARLTKTPSGIWALEYLTFMFIFNVSQDLTPEGKSIFWIIYVATSVLIGIPSNEESEIDPKQSNKKTLSERKVPDRFNKRYLKN</sequence>
<reference evidence="7" key="2">
    <citation type="submission" date="2020-08" db="EMBL/GenBank/DDBJ databases">
        <authorList>
            <person name="Chen M."/>
            <person name="Teng W."/>
            <person name="Zhao L."/>
            <person name="Hu C."/>
            <person name="Zhou Y."/>
            <person name="Han B."/>
            <person name="Song L."/>
            <person name="Shu W."/>
        </authorList>
    </citation>
    <scope>NUCLEOTIDE SEQUENCE</scope>
    <source>
        <strain evidence="7">FACHB-1375</strain>
    </source>
</reference>
<accession>A0A926VBX4</accession>
<evidence type="ECO:0000256" key="3">
    <source>
        <dbReference type="ARBA" id="ARBA00022989"/>
    </source>
</evidence>
<feature type="transmembrane region" description="Helical" evidence="5">
    <location>
        <begin position="158"/>
        <end position="177"/>
    </location>
</feature>
<feature type="transmembrane region" description="Helical" evidence="5">
    <location>
        <begin position="206"/>
        <end position="222"/>
    </location>
</feature>
<dbReference type="RefSeq" id="WP_190463734.1">
    <property type="nucleotide sequence ID" value="NZ_JACJPW010000014.1"/>
</dbReference>
<evidence type="ECO:0000313" key="8">
    <source>
        <dbReference type="Proteomes" id="UP000641646"/>
    </source>
</evidence>
<feature type="transmembrane region" description="Helical" evidence="5">
    <location>
        <begin position="382"/>
        <end position="399"/>
    </location>
</feature>
<feature type="transmembrane region" description="Helical" evidence="5">
    <location>
        <begin position="117"/>
        <end position="138"/>
    </location>
</feature>
<name>A0A926VBX4_9CYAN</name>
<protein>
    <submittedName>
        <fullName evidence="7">O-antigen ligase family protein</fullName>
    </submittedName>
</protein>
<evidence type="ECO:0000313" key="7">
    <source>
        <dbReference type="EMBL" id="MBD2180973.1"/>
    </source>
</evidence>
<feature type="transmembrane region" description="Helical" evidence="5">
    <location>
        <begin position="65"/>
        <end position="82"/>
    </location>
</feature>
<keyword evidence="2 5" id="KW-0812">Transmembrane</keyword>
<feature type="domain" description="O-antigen ligase-related" evidence="6">
    <location>
        <begin position="192"/>
        <end position="335"/>
    </location>
</feature>
<keyword evidence="4 5" id="KW-0472">Membrane</keyword>
<evidence type="ECO:0000256" key="4">
    <source>
        <dbReference type="ARBA" id="ARBA00023136"/>
    </source>
</evidence>
<dbReference type="GO" id="GO:0016020">
    <property type="term" value="C:membrane"/>
    <property type="evidence" value="ECO:0007669"/>
    <property type="project" value="UniProtKB-SubCell"/>
</dbReference>
<evidence type="ECO:0000256" key="1">
    <source>
        <dbReference type="ARBA" id="ARBA00004141"/>
    </source>
</evidence>
<dbReference type="EMBL" id="JACJPW010000014">
    <property type="protein sequence ID" value="MBD2180973.1"/>
    <property type="molecule type" value="Genomic_DNA"/>
</dbReference>
<keyword evidence="8" id="KW-1185">Reference proteome</keyword>
<feature type="transmembrane region" description="Helical" evidence="5">
    <location>
        <begin position="88"/>
        <end position="105"/>
    </location>
</feature>
<keyword evidence="7" id="KW-0436">Ligase</keyword>
<feature type="transmembrane region" description="Helical" evidence="5">
    <location>
        <begin position="320"/>
        <end position="339"/>
    </location>
</feature>
<dbReference type="AlphaFoldDB" id="A0A926VBX4"/>
<organism evidence="7 8">
    <name type="scientific">Aerosakkonema funiforme FACHB-1375</name>
    <dbReference type="NCBI Taxonomy" id="2949571"/>
    <lineage>
        <taxon>Bacteria</taxon>
        <taxon>Bacillati</taxon>
        <taxon>Cyanobacteriota</taxon>
        <taxon>Cyanophyceae</taxon>
        <taxon>Oscillatoriophycideae</taxon>
        <taxon>Aerosakkonematales</taxon>
        <taxon>Aerosakkonemataceae</taxon>
        <taxon>Aerosakkonema</taxon>
    </lineage>
</organism>
<reference evidence="7" key="1">
    <citation type="journal article" date="2015" name="ISME J.">
        <title>Draft Genome Sequence of Streptomyces incarnatus NRRL8089, which Produces the Nucleoside Antibiotic Sinefungin.</title>
        <authorList>
            <person name="Oshima K."/>
            <person name="Hattori M."/>
            <person name="Shimizu H."/>
            <person name="Fukuda K."/>
            <person name="Nemoto M."/>
            <person name="Inagaki K."/>
            <person name="Tamura T."/>
        </authorList>
    </citation>
    <scope>NUCLEOTIDE SEQUENCE</scope>
    <source>
        <strain evidence="7">FACHB-1375</strain>
    </source>
</reference>
<feature type="transmembrane region" description="Helical" evidence="5">
    <location>
        <begin position="229"/>
        <end position="251"/>
    </location>
</feature>
<dbReference type="PANTHER" id="PTHR37422:SF17">
    <property type="entry name" value="O-ANTIGEN LIGASE"/>
    <property type="match status" value="1"/>
</dbReference>
<feature type="transmembrane region" description="Helical" evidence="5">
    <location>
        <begin position="351"/>
        <end position="370"/>
    </location>
</feature>
<dbReference type="InterPro" id="IPR051533">
    <property type="entry name" value="WaaL-like"/>
</dbReference>
<keyword evidence="3 5" id="KW-1133">Transmembrane helix</keyword>
<gene>
    <name evidence="7" type="ORF">H6G03_07645</name>
</gene>
<comment type="caution">
    <text evidence="7">The sequence shown here is derived from an EMBL/GenBank/DDBJ whole genome shotgun (WGS) entry which is preliminary data.</text>
</comment>
<feature type="transmembrane region" description="Helical" evidence="5">
    <location>
        <begin position="33"/>
        <end position="53"/>
    </location>
</feature>
<dbReference type="Proteomes" id="UP000641646">
    <property type="component" value="Unassembled WGS sequence"/>
</dbReference>
<evidence type="ECO:0000256" key="5">
    <source>
        <dbReference type="SAM" id="Phobius"/>
    </source>
</evidence>
<dbReference type="Pfam" id="PF04932">
    <property type="entry name" value="Wzy_C"/>
    <property type="match status" value="1"/>
</dbReference>
<feature type="transmembrane region" description="Helical" evidence="5">
    <location>
        <begin position="184"/>
        <end position="200"/>
    </location>
</feature>